<protein>
    <submittedName>
        <fullName evidence="1">Uncharacterized protein</fullName>
    </submittedName>
</protein>
<evidence type="ECO:0000313" key="1">
    <source>
        <dbReference type="EMBL" id="KAE9198837.1"/>
    </source>
</evidence>
<sequence length="196" mass="21207">MGTFPSSAAPPVFFRPIAAKQPSHQCIGAFWKDQPTAQMLWCVHDVGQQVRALYGSGSRRVVLLELSSVAAAQKLREMLHEKPCELLGRRPMYAEFVAPQSHLSAIPASKDLVLAIVGSAHLFQAPNVIRSPVASVSSLLPRSRSPLSAPKVIQSPAAVVFYRFVAAAQLFQPQNDSCCLKAAPVCFSLATPQPFE</sequence>
<dbReference type="Proteomes" id="UP000440367">
    <property type="component" value="Unassembled WGS sequence"/>
</dbReference>
<accession>A0A6A3XBA8</accession>
<proteinExistence type="predicted"/>
<organism evidence="1 2">
    <name type="scientific">Phytophthora fragariae</name>
    <dbReference type="NCBI Taxonomy" id="53985"/>
    <lineage>
        <taxon>Eukaryota</taxon>
        <taxon>Sar</taxon>
        <taxon>Stramenopiles</taxon>
        <taxon>Oomycota</taxon>
        <taxon>Peronosporomycetes</taxon>
        <taxon>Peronosporales</taxon>
        <taxon>Peronosporaceae</taxon>
        <taxon>Phytophthora</taxon>
    </lineage>
</organism>
<gene>
    <name evidence="1" type="ORF">PF002_g22321</name>
</gene>
<dbReference type="AlphaFoldDB" id="A0A6A3XBA8"/>
<name>A0A6A3XBA8_9STRA</name>
<evidence type="ECO:0000313" key="2">
    <source>
        <dbReference type="Proteomes" id="UP000440367"/>
    </source>
</evidence>
<reference evidence="1 2" key="1">
    <citation type="submission" date="2018-08" db="EMBL/GenBank/DDBJ databases">
        <title>Genomic investigation of the strawberry pathogen Phytophthora fragariae indicates pathogenicity is determined by transcriptional variation in three key races.</title>
        <authorList>
            <person name="Adams T.M."/>
            <person name="Armitage A.D."/>
            <person name="Sobczyk M.K."/>
            <person name="Bates H.J."/>
            <person name="Dunwell J.M."/>
            <person name="Nellist C.F."/>
            <person name="Harrison R.J."/>
        </authorList>
    </citation>
    <scope>NUCLEOTIDE SEQUENCE [LARGE SCALE GENOMIC DNA]</scope>
    <source>
        <strain evidence="1 2">BC-1</strain>
    </source>
</reference>
<comment type="caution">
    <text evidence="1">The sequence shown here is derived from an EMBL/GenBank/DDBJ whole genome shotgun (WGS) entry which is preliminary data.</text>
</comment>
<dbReference type="EMBL" id="QXGD01001800">
    <property type="protein sequence ID" value="KAE9198837.1"/>
    <property type="molecule type" value="Genomic_DNA"/>
</dbReference>